<dbReference type="EMBL" id="ML208594">
    <property type="protein sequence ID" value="TFK62267.1"/>
    <property type="molecule type" value="Genomic_DNA"/>
</dbReference>
<name>A0ACD3A977_9AGAR</name>
<keyword evidence="2" id="KW-1185">Reference proteome</keyword>
<protein>
    <submittedName>
        <fullName evidence="1">Uncharacterized protein</fullName>
    </submittedName>
</protein>
<reference evidence="1 2" key="1">
    <citation type="journal article" date="2019" name="Nat. Ecol. Evol.">
        <title>Megaphylogeny resolves global patterns of mushroom evolution.</title>
        <authorList>
            <person name="Varga T."/>
            <person name="Krizsan K."/>
            <person name="Foldi C."/>
            <person name="Dima B."/>
            <person name="Sanchez-Garcia M."/>
            <person name="Sanchez-Ramirez S."/>
            <person name="Szollosi G.J."/>
            <person name="Szarkandi J.G."/>
            <person name="Papp V."/>
            <person name="Albert L."/>
            <person name="Andreopoulos W."/>
            <person name="Angelini C."/>
            <person name="Antonin V."/>
            <person name="Barry K.W."/>
            <person name="Bougher N.L."/>
            <person name="Buchanan P."/>
            <person name="Buyck B."/>
            <person name="Bense V."/>
            <person name="Catcheside P."/>
            <person name="Chovatia M."/>
            <person name="Cooper J."/>
            <person name="Damon W."/>
            <person name="Desjardin D."/>
            <person name="Finy P."/>
            <person name="Geml J."/>
            <person name="Haridas S."/>
            <person name="Hughes K."/>
            <person name="Justo A."/>
            <person name="Karasinski D."/>
            <person name="Kautmanova I."/>
            <person name="Kiss B."/>
            <person name="Kocsube S."/>
            <person name="Kotiranta H."/>
            <person name="LaButti K.M."/>
            <person name="Lechner B.E."/>
            <person name="Liimatainen K."/>
            <person name="Lipzen A."/>
            <person name="Lukacs Z."/>
            <person name="Mihaltcheva S."/>
            <person name="Morgado L.N."/>
            <person name="Niskanen T."/>
            <person name="Noordeloos M.E."/>
            <person name="Ohm R.A."/>
            <person name="Ortiz-Santana B."/>
            <person name="Ovrebo C."/>
            <person name="Racz N."/>
            <person name="Riley R."/>
            <person name="Savchenko A."/>
            <person name="Shiryaev A."/>
            <person name="Soop K."/>
            <person name="Spirin V."/>
            <person name="Szebenyi C."/>
            <person name="Tomsovsky M."/>
            <person name="Tulloss R.E."/>
            <person name="Uehling J."/>
            <person name="Grigoriev I.V."/>
            <person name="Vagvolgyi C."/>
            <person name="Papp T."/>
            <person name="Martin F.M."/>
            <person name="Miettinen O."/>
            <person name="Hibbett D.S."/>
            <person name="Nagy L.G."/>
        </authorList>
    </citation>
    <scope>NUCLEOTIDE SEQUENCE [LARGE SCALE GENOMIC DNA]</scope>
    <source>
        <strain evidence="1 2">NL-1719</strain>
    </source>
</reference>
<accession>A0ACD3A977</accession>
<evidence type="ECO:0000313" key="1">
    <source>
        <dbReference type="EMBL" id="TFK62267.1"/>
    </source>
</evidence>
<sequence>MPAVRSPQKSRNRRSRIAIKPHKESRLLFLPAELLSDILKSLSWRDVMRARLTCTRLRKISKTAWRSIARQEPRNTWWLDKSVDAHTEDELEFLYVRRQNAEIGFAMLAKGASPRQRTVSVGELGTDSHYLLPGGRWLLLSTHMGSILYFDLAASDIRANVLIPEQPFQCAALLCPDQDASSPTLRFHLGLVRQDIDSLTPQEPLEVWKVDVVCDDTGGAVGLRAVCLKSFMPEPPGYIVALSLLGDSLAYSHRDFDRPMTAVVSWKSIEGPNYPKRVFFPSGTSCARLLPNNLLFSTCKHGACVIPISSLPEATVIASFDNIKETFPATIAELHQPKEHMVSDSMLYGDTARLVMWSNAAIRGLAVDCQMYEKGLPSSVKTLKFADTARYVEGKISASGDFILMWDRRGGLVLHHVSWFDDQVVRTPCVRVDQSAPLSPPGDCTCVLDIVSGRIVVEQPDGVFLILDLTLLEA</sequence>
<evidence type="ECO:0000313" key="2">
    <source>
        <dbReference type="Proteomes" id="UP000308600"/>
    </source>
</evidence>
<gene>
    <name evidence="1" type="ORF">BDN72DRAFT_848854</name>
</gene>
<organism evidence="1 2">
    <name type="scientific">Pluteus cervinus</name>
    <dbReference type="NCBI Taxonomy" id="181527"/>
    <lineage>
        <taxon>Eukaryota</taxon>
        <taxon>Fungi</taxon>
        <taxon>Dikarya</taxon>
        <taxon>Basidiomycota</taxon>
        <taxon>Agaricomycotina</taxon>
        <taxon>Agaricomycetes</taxon>
        <taxon>Agaricomycetidae</taxon>
        <taxon>Agaricales</taxon>
        <taxon>Pluteineae</taxon>
        <taxon>Pluteaceae</taxon>
        <taxon>Pluteus</taxon>
    </lineage>
</organism>
<dbReference type="Proteomes" id="UP000308600">
    <property type="component" value="Unassembled WGS sequence"/>
</dbReference>
<proteinExistence type="predicted"/>